<keyword evidence="4" id="KW-1185">Reference proteome</keyword>
<reference evidence="3 4" key="1">
    <citation type="submission" date="2018-07" db="EMBL/GenBank/DDBJ databases">
        <title>Motiliproteus coralliicola sp. nov., a bacterium isolated from Coral.</title>
        <authorList>
            <person name="Wang G."/>
        </authorList>
    </citation>
    <scope>NUCLEOTIDE SEQUENCE [LARGE SCALE GENOMIC DNA]</scope>
    <source>
        <strain evidence="3 4">C34</strain>
    </source>
</reference>
<dbReference type="InterPro" id="IPR036280">
    <property type="entry name" value="Multihaem_cyt_sf"/>
</dbReference>
<dbReference type="SUPFAM" id="SSF48695">
    <property type="entry name" value="Multiheme cytochromes"/>
    <property type="match status" value="1"/>
</dbReference>
<gene>
    <name evidence="3" type="ORF">DV711_18765</name>
</gene>
<comment type="caution">
    <text evidence="3">The sequence shown here is derived from an EMBL/GenBank/DDBJ whole genome shotgun (WGS) entry which is preliminary data.</text>
</comment>
<organism evidence="3 4">
    <name type="scientific">Motiliproteus coralliicola</name>
    <dbReference type="NCBI Taxonomy" id="2283196"/>
    <lineage>
        <taxon>Bacteria</taxon>
        <taxon>Pseudomonadati</taxon>
        <taxon>Pseudomonadota</taxon>
        <taxon>Gammaproteobacteria</taxon>
        <taxon>Oceanospirillales</taxon>
        <taxon>Oceanospirillaceae</taxon>
        <taxon>Motiliproteus</taxon>
    </lineage>
</organism>
<evidence type="ECO:0000259" key="2">
    <source>
        <dbReference type="Pfam" id="PF13435"/>
    </source>
</evidence>
<dbReference type="EMBL" id="QQOH01000006">
    <property type="protein sequence ID" value="RDE18146.1"/>
    <property type="molecule type" value="Genomic_DNA"/>
</dbReference>
<dbReference type="Proteomes" id="UP000253769">
    <property type="component" value="Unassembled WGS sequence"/>
</dbReference>
<evidence type="ECO:0000313" key="3">
    <source>
        <dbReference type="EMBL" id="RDE18146.1"/>
    </source>
</evidence>
<evidence type="ECO:0000256" key="1">
    <source>
        <dbReference type="SAM" id="SignalP"/>
    </source>
</evidence>
<dbReference type="AlphaFoldDB" id="A0A369WBZ5"/>
<dbReference type="InterPro" id="IPR023155">
    <property type="entry name" value="Cyt_c-552/4"/>
</dbReference>
<dbReference type="RefSeq" id="WP_114697268.1">
    <property type="nucleotide sequence ID" value="NZ_QQOH01000006.1"/>
</dbReference>
<protein>
    <recommendedName>
        <fullName evidence="2">Cytochrome c-552/4 domain-containing protein</fullName>
    </recommendedName>
</protein>
<feature type="chain" id="PRO_5016705573" description="Cytochrome c-552/4 domain-containing protein" evidence="1">
    <location>
        <begin position="23"/>
        <end position="392"/>
    </location>
</feature>
<dbReference type="OrthoDB" id="9814800at2"/>
<proteinExistence type="predicted"/>
<feature type="domain" description="Cytochrome c-552/4" evidence="2">
    <location>
        <begin position="59"/>
        <end position="138"/>
    </location>
</feature>
<accession>A0A369WBZ5</accession>
<name>A0A369WBZ5_9GAMM</name>
<keyword evidence="1" id="KW-0732">Signal</keyword>
<dbReference type="Gene3D" id="1.10.1130.10">
    <property type="entry name" value="Flavocytochrome C3, Chain A"/>
    <property type="match status" value="1"/>
</dbReference>
<sequence length="392" mass="43300">MLFGFYVCGILSLALVASSANADAIGGFLEQHWQRPIPHQGEPPSNYTDMEASLSPLDCGLCHPQQKSDWSQSLHSKAMGPGLMGQLLDMPAHARGDHQSCLRCHAPLAEQADALVAEIQTGQSSGLHREGLICAACHVRNHQRFGPARKDGSFPDPNQPLPHNGWNVSHAFKDSLFCAACHQFEPNEFALNGKLLENTYNEWLDSPYPEQGVSCQSCHMPDRRHQWRGIHDPEMVRQGVTIDANLGLPIDGQVSGRLTVTNSGTGHRFPTYVTPQVVLEGYQADAGGERISGTESYFVIARRVALNLSAEIFDTRLAPGQSGALDYRMPRAESARSLVLRIWVEPDFFYQHFYQSTLNSGQPRRGRAALEQALEQASSSKFTLFEQRLALP</sequence>
<dbReference type="Pfam" id="PF13435">
    <property type="entry name" value="Cytochrome_C554"/>
    <property type="match status" value="1"/>
</dbReference>
<evidence type="ECO:0000313" key="4">
    <source>
        <dbReference type="Proteomes" id="UP000253769"/>
    </source>
</evidence>
<feature type="signal peptide" evidence="1">
    <location>
        <begin position="1"/>
        <end position="22"/>
    </location>
</feature>